<keyword evidence="3" id="KW-0804">Transcription</keyword>
<keyword evidence="2 4" id="KW-0238">DNA-binding</keyword>
<keyword evidence="1" id="KW-0805">Transcription regulation</keyword>
<dbReference type="Proteomes" id="UP000317036">
    <property type="component" value="Unassembled WGS sequence"/>
</dbReference>
<dbReference type="SUPFAM" id="SSF46689">
    <property type="entry name" value="Homeodomain-like"/>
    <property type="match status" value="1"/>
</dbReference>
<dbReference type="AlphaFoldDB" id="A0A559K0D3"/>
<dbReference type="SUPFAM" id="SSF48498">
    <property type="entry name" value="Tetracyclin repressor-like, C-terminal domain"/>
    <property type="match status" value="1"/>
</dbReference>
<comment type="caution">
    <text evidence="6">The sequence shown here is derived from an EMBL/GenBank/DDBJ whole genome shotgun (WGS) entry which is preliminary data.</text>
</comment>
<dbReference type="GO" id="GO:0003677">
    <property type="term" value="F:DNA binding"/>
    <property type="evidence" value="ECO:0007669"/>
    <property type="project" value="UniProtKB-UniRule"/>
</dbReference>
<dbReference type="PRINTS" id="PR00455">
    <property type="entry name" value="HTHTETR"/>
</dbReference>
<evidence type="ECO:0000256" key="3">
    <source>
        <dbReference type="ARBA" id="ARBA00023163"/>
    </source>
</evidence>
<keyword evidence="7" id="KW-1185">Reference proteome</keyword>
<dbReference type="PANTHER" id="PTHR47506">
    <property type="entry name" value="TRANSCRIPTIONAL REGULATORY PROTEIN"/>
    <property type="match status" value="1"/>
</dbReference>
<feature type="domain" description="HTH tetR-type" evidence="5">
    <location>
        <begin position="13"/>
        <end position="73"/>
    </location>
</feature>
<dbReference type="OrthoDB" id="2373640at2"/>
<sequence>MSRQKERFEAMRAEATERILISAAKLFANKTFAKTTMQDIADDAGLSKGLAYRYFATKEEIMSNLIEISIPGIERITALFKQEGNEKEVVMKVTTFLLDNLKVDPSSTDGLFLFSQIDSFSEKELSSELKNAVRTSMKKLIDNISDVILAGQKQGYFKSGDPRRYAMFYYSIFQGVAFTSRSFHEEYVYPTAEMFLDFLIKQT</sequence>
<proteinExistence type="predicted"/>
<dbReference type="PANTHER" id="PTHR47506:SF6">
    <property type="entry name" value="HTH-TYPE TRANSCRIPTIONAL REPRESSOR NEMR"/>
    <property type="match status" value="1"/>
</dbReference>
<evidence type="ECO:0000313" key="7">
    <source>
        <dbReference type="Proteomes" id="UP000317036"/>
    </source>
</evidence>
<dbReference type="InterPro" id="IPR001647">
    <property type="entry name" value="HTH_TetR"/>
</dbReference>
<reference evidence="6 7" key="1">
    <citation type="submission" date="2019-07" db="EMBL/GenBank/DDBJ databases">
        <authorList>
            <person name="Kim J."/>
        </authorList>
    </citation>
    <scope>NUCLEOTIDE SEQUENCE [LARGE SCALE GENOMIC DNA]</scope>
    <source>
        <strain evidence="6 7">JC52</strain>
    </source>
</reference>
<evidence type="ECO:0000256" key="4">
    <source>
        <dbReference type="PROSITE-ProRule" id="PRU00335"/>
    </source>
</evidence>
<dbReference type="RefSeq" id="WP_144853899.1">
    <property type="nucleotide sequence ID" value="NZ_VNJI01000055.1"/>
</dbReference>
<protein>
    <submittedName>
        <fullName evidence="6">TetR/AcrR family transcriptional regulator</fullName>
    </submittedName>
</protein>
<accession>A0A559K0D3</accession>
<evidence type="ECO:0000313" key="6">
    <source>
        <dbReference type="EMBL" id="TVY05588.1"/>
    </source>
</evidence>
<dbReference type="EMBL" id="VNJI01000055">
    <property type="protein sequence ID" value="TVY05588.1"/>
    <property type="molecule type" value="Genomic_DNA"/>
</dbReference>
<dbReference type="Pfam" id="PF00440">
    <property type="entry name" value="TetR_N"/>
    <property type="match status" value="1"/>
</dbReference>
<dbReference type="InterPro" id="IPR009057">
    <property type="entry name" value="Homeodomain-like_sf"/>
</dbReference>
<name>A0A559K0D3_9BACL</name>
<gene>
    <name evidence="6" type="ORF">FPZ49_29325</name>
</gene>
<evidence type="ECO:0000256" key="2">
    <source>
        <dbReference type="ARBA" id="ARBA00023125"/>
    </source>
</evidence>
<feature type="DNA-binding region" description="H-T-H motif" evidence="4">
    <location>
        <begin position="36"/>
        <end position="55"/>
    </location>
</feature>
<dbReference type="PROSITE" id="PS50977">
    <property type="entry name" value="HTH_TETR_2"/>
    <property type="match status" value="1"/>
</dbReference>
<evidence type="ECO:0000259" key="5">
    <source>
        <dbReference type="PROSITE" id="PS50977"/>
    </source>
</evidence>
<evidence type="ECO:0000256" key="1">
    <source>
        <dbReference type="ARBA" id="ARBA00023015"/>
    </source>
</evidence>
<organism evidence="6 7">
    <name type="scientific">Paenibacillus cremeus</name>
    <dbReference type="NCBI Taxonomy" id="2163881"/>
    <lineage>
        <taxon>Bacteria</taxon>
        <taxon>Bacillati</taxon>
        <taxon>Bacillota</taxon>
        <taxon>Bacilli</taxon>
        <taxon>Bacillales</taxon>
        <taxon>Paenibacillaceae</taxon>
        <taxon>Paenibacillus</taxon>
    </lineage>
</organism>
<dbReference type="InterPro" id="IPR036271">
    <property type="entry name" value="Tet_transcr_reg_TetR-rel_C_sf"/>
</dbReference>
<dbReference type="Gene3D" id="1.10.357.10">
    <property type="entry name" value="Tetracycline Repressor, domain 2"/>
    <property type="match status" value="1"/>
</dbReference>